<gene>
    <name evidence="1" type="ORF">D3877_10305</name>
</gene>
<dbReference type="OrthoDB" id="7857886at2"/>
<name>A0A418W4A9_9PROT</name>
<dbReference type="RefSeq" id="WP_119830494.1">
    <property type="nucleotide sequence ID" value="NZ_QYUL01000001.1"/>
</dbReference>
<organism evidence="1 2">
    <name type="scientific">Azospirillum cavernae</name>
    <dbReference type="NCBI Taxonomy" id="2320860"/>
    <lineage>
        <taxon>Bacteria</taxon>
        <taxon>Pseudomonadati</taxon>
        <taxon>Pseudomonadota</taxon>
        <taxon>Alphaproteobacteria</taxon>
        <taxon>Rhodospirillales</taxon>
        <taxon>Azospirillaceae</taxon>
        <taxon>Azospirillum</taxon>
    </lineage>
</organism>
<comment type="caution">
    <text evidence="1">The sequence shown here is derived from an EMBL/GenBank/DDBJ whole genome shotgun (WGS) entry which is preliminary data.</text>
</comment>
<evidence type="ECO:0000313" key="2">
    <source>
        <dbReference type="Proteomes" id="UP000283458"/>
    </source>
</evidence>
<dbReference type="EMBL" id="QYUL01000001">
    <property type="protein sequence ID" value="RJF84861.1"/>
    <property type="molecule type" value="Genomic_DNA"/>
</dbReference>
<reference evidence="1 2" key="1">
    <citation type="submission" date="2018-09" db="EMBL/GenBank/DDBJ databases">
        <authorList>
            <person name="Zhu H."/>
        </authorList>
    </citation>
    <scope>NUCLEOTIDE SEQUENCE [LARGE SCALE GENOMIC DNA]</scope>
    <source>
        <strain evidence="1 2">K2W22B-5</strain>
    </source>
</reference>
<dbReference type="AlphaFoldDB" id="A0A418W4A9"/>
<proteinExistence type="predicted"/>
<protein>
    <submittedName>
        <fullName evidence="1">DUF2730 family protein</fullName>
    </submittedName>
</protein>
<dbReference type="Proteomes" id="UP000283458">
    <property type="component" value="Unassembled WGS sequence"/>
</dbReference>
<keyword evidence="2" id="KW-1185">Reference proteome</keyword>
<sequence length="140" mass="15763">MPDWLKEWWPFVALAVAVGSPLVHAWVGWSVRARFASKDDLAGEGKARGEALDMERKARHEREDAMREAVNALLGRVDRLESAIEHLPTAEAVATLTLQLTRVEGKLAVFEERANGVVALFERTDRQVQVMDEFLRKVKA</sequence>
<accession>A0A418W4A9</accession>
<evidence type="ECO:0000313" key="1">
    <source>
        <dbReference type="EMBL" id="RJF84861.1"/>
    </source>
</evidence>